<name>E2B4P4_HARSA</name>
<proteinExistence type="predicted"/>
<gene>
    <name evidence="1" type="ORF">EAI_07644</name>
</gene>
<protein>
    <submittedName>
        <fullName evidence="1">Uncharacterized protein</fullName>
    </submittedName>
</protein>
<organism evidence="2">
    <name type="scientific">Harpegnathos saltator</name>
    <name type="common">Jerdon's jumping ant</name>
    <dbReference type="NCBI Taxonomy" id="610380"/>
    <lineage>
        <taxon>Eukaryota</taxon>
        <taxon>Metazoa</taxon>
        <taxon>Ecdysozoa</taxon>
        <taxon>Arthropoda</taxon>
        <taxon>Hexapoda</taxon>
        <taxon>Insecta</taxon>
        <taxon>Pterygota</taxon>
        <taxon>Neoptera</taxon>
        <taxon>Endopterygota</taxon>
        <taxon>Hymenoptera</taxon>
        <taxon>Apocrita</taxon>
        <taxon>Aculeata</taxon>
        <taxon>Formicoidea</taxon>
        <taxon>Formicidae</taxon>
        <taxon>Ponerinae</taxon>
        <taxon>Ponerini</taxon>
        <taxon>Harpegnathos</taxon>
    </lineage>
</organism>
<accession>E2B4P4</accession>
<dbReference type="AlphaFoldDB" id="E2B4P4"/>
<dbReference type="EMBL" id="GL445584">
    <property type="protein sequence ID" value="EFN89325.1"/>
    <property type="molecule type" value="Genomic_DNA"/>
</dbReference>
<reference evidence="1 2" key="1">
    <citation type="journal article" date="2010" name="Science">
        <title>Genomic comparison of the ants Camponotus floridanus and Harpegnathos saltator.</title>
        <authorList>
            <person name="Bonasio R."/>
            <person name="Zhang G."/>
            <person name="Ye C."/>
            <person name="Mutti N.S."/>
            <person name="Fang X."/>
            <person name="Qin N."/>
            <person name="Donahue G."/>
            <person name="Yang P."/>
            <person name="Li Q."/>
            <person name="Li C."/>
            <person name="Zhang P."/>
            <person name="Huang Z."/>
            <person name="Berger S.L."/>
            <person name="Reinberg D."/>
            <person name="Wang J."/>
            <person name="Liebig J."/>
        </authorList>
    </citation>
    <scope>NUCLEOTIDE SEQUENCE [LARGE SCALE GENOMIC DNA]</scope>
    <source>
        <strain evidence="1 2">R22 G/1</strain>
    </source>
</reference>
<sequence>MLLQLIINLDLLEDISKTGAENFAFYFFLFWPRFALSATLCDASSRRRSLSANRGSERKFKRRSLLVQLDPICTRTLRELCEEKTEEDIFSLALEKKKKTAKYRAQWEYNLGKLMFFIGSEKWSLTSIRSNRMDASRYRVSPG</sequence>
<evidence type="ECO:0000313" key="1">
    <source>
        <dbReference type="EMBL" id="EFN89325.1"/>
    </source>
</evidence>
<evidence type="ECO:0000313" key="2">
    <source>
        <dbReference type="Proteomes" id="UP000008237"/>
    </source>
</evidence>
<dbReference type="InParanoid" id="E2B4P4"/>
<keyword evidence="2" id="KW-1185">Reference proteome</keyword>
<dbReference type="Proteomes" id="UP000008237">
    <property type="component" value="Unassembled WGS sequence"/>
</dbReference>